<comment type="caution">
    <text evidence="3">The sequence shown here is derived from an EMBL/GenBank/DDBJ whole genome shotgun (WGS) entry which is preliminary data.</text>
</comment>
<evidence type="ECO:0000313" key="4">
    <source>
        <dbReference type="Proteomes" id="UP000541444"/>
    </source>
</evidence>
<keyword evidence="4" id="KW-1185">Reference proteome</keyword>
<dbReference type="Proteomes" id="UP000541444">
    <property type="component" value="Unassembled WGS sequence"/>
</dbReference>
<evidence type="ECO:0000259" key="2">
    <source>
        <dbReference type="Pfam" id="PF03108"/>
    </source>
</evidence>
<dbReference type="EMBL" id="JACGCM010001690">
    <property type="protein sequence ID" value="KAF6151519.1"/>
    <property type="molecule type" value="Genomic_DNA"/>
</dbReference>
<feature type="region of interest" description="Disordered" evidence="1">
    <location>
        <begin position="32"/>
        <end position="103"/>
    </location>
</feature>
<dbReference type="Pfam" id="PF03108">
    <property type="entry name" value="DBD_Tnp_Mut"/>
    <property type="match status" value="1"/>
</dbReference>
<reference evidence="3 4" key="1">
    <citation type="journal article" date="2020" name="IScience">
        <title>Genome Sequencing of the Endangered Kingdonia uniflora (Circaeasteraceae, Ranunculales) Reveals Potential Mechanisms of Evolutionary Specialization.</title>
        <authorList>
            <person name="Sun Y."/>
            <person name="Deng T."/>
            <person name="Zhang A."/>
            <person name="Moore M.J."/>
            <person name="Landis J.B."/>
            <person name="Lin N."/>
            <person name="Zhang H."/>
            <person name="Zhang X."/>
            <person name="Huang J."/>
            <person name="Zhang X."/>
            <person name="Sun H."/>
            <person name="Wang H."/>
        </authorList>
    </citation>
    <scope>NUCLEOTIDE SEQUENCE [LARGE SCALE GENOMIC DNA]</scope>
    <source>
        <strain evidence="3">TB1705</strain>
        <tissue evidence="3">Leaf</tissue>
    </source>
</reference>
<protein>
    <recommendedName>
        <fullName evidence="2">Transposase MuDR plant domain-containing protein</fullName>
    </recommendedName>
</protein>
<feature type="domain" description="Transposase MuDR plant" evidence="2">
    <location>
        <begin position="219"/>
        <end position="266"/>
    </location>
</feature>
<dbReference type="OrthoDB" id="10676028at2759"/>
<accession>A0A7J7M9G0</accession>
<proteinExistence type="predicted"/>
<dbReference type="AlphaFoldDB" id="A0A7J7M9G0"/>
<organism evidence="3 4">
    <name type="scientific">Kingdonia uniflora</name>
    <dbReference type="NCBI Taxonomy" id="39325"/>
    <lineage>
        <taxon>Eukaryota</taxon>
        <taxon>Viridiplantae</taxon>
        <taxon>Streptophyta</taxon>
        <taxon>Embryophyta</taxon>
        <taxon>Tracheophyta</taxon>
        <taxon>Spermatophyta</taxon>
        <taxon>Magnoliopsida</taxon>
        <taxon>Ranunculales</taxon>
        <taxon>Circaeasteraceae</taxon>
        <taxon>Kingdonia</taxon>
    </lineage>
</organism>
<name>A0A7J7M9G0_9MAGN</name>
<evidence type="ECO:0000256" key="1">
    <source>
        <dbReference type="SAM" id="MobiDB-lite"/>
    </source>
</evidence>
<gene>
    <name evidence="3" type="ORF">GIB67_016331</name>
</gene>
<dbReference type="InterPro" id="IPR004332">
    <property type="entry name" value="Transposase_MuDR"/>
</dbReference>
<evidence type="ECO:0000313" key="3">
    <source>
        <dbReference type="EMBL" id="KAF6151519.1"/>
    </source>
</evidence>
<sequence>MQMLEDNYMIILDDDVDINSFQLLRKTKPKPKAKIIPGLIENPDDDPIPVQIPKPNPKTKNPAKRKKNSENTKPKSTATQSKKLKPSTLPEEELDELPPTYDSDKELLYDFDEEYKNEVGVNLFDDMEDEVGDGSEAGYDDGVGDIQFEKNAQLDVDNLIPEEGYYSTHSSQDGDDLPTTEELAKGEEFDEVDGYTNNIFEEEENELFQDLPDVQYKELLVGMQWPTIYDAREYLRKFVVIRKFEFNYVKNESYRMRMKCTNENCK</sequence>